<gene>
    <name evidence="2" type="ORF">L211DRAFT_47238</name>
</gene>
<accession>A0A3N4MQV4</accession>
<sequence>MFMPKRESNKRRSREQHKGIPPAVAALLAVTAIPVTAKKPQRGGRTRKASLDIYVEQTPPDSSPSVSDNLFIVDESVDDSALIFGSLIDNEPVSFSRCSSSAALSILLSPPDDFDDKDSCSLSVNSSSSESVPSLEDDTASIFSWTGPSTPTIRDRRLRVVSPPPEDCALDHPLLFAKEKVAELPLLQSEIPREPTSQGFRHLFSFKSNLTASIRVLKSAAKSFSSFSAPLTQPDDLLTRSIFSNTPRYADEKRPRPSKEVPTPAMRRYLNPNTSFGQENHCTGAIQMQTYNRVRRIPRQRTKPVPIPRTDEGDTPRPREPRENSDFLRVIVLEMNMRRGGKLSDSAQGKARLVLPPRQVPKNTRAVGDLSRRWEVLAAQ</sequence>
<feature type="compositionally biased region" description="Basic residues" evidence="1">
    <location>
        <begin position="293"/>
        <end position="302"/>
    </location>
</feature>
<dbReference type="AlphaFoldDB" id="A0A3N4MQV4"/>
<dbReference type="InterPro" id="IPR034443">
    <property type="entry name" value="PB1A10.08"/>
</dbReference>
<dbReference type="InParanoid" id="A0A3N4MQV4"/>
<proteinExistence type="predicted"/>
<reference evidence="2 3" key="1">
    <citation type="journal article" date="2018" name="Nat. Ecol. Evol.">
        <title>Pezizomycetes genomes reveal the molecular basis of ectomycorrhizal truffle lifestyle.</title>
        <authorList>
            <person name="Murat C."/>
            <person name="Payen T."/>
            <person name="Noel B."/>
            <person name="Kuo A."/>
            <person name="Morin E."/>
            <person name="Chen J."/>
            <person name="Kohler A."/>
            <person name="Krizsan K."/>
            <person name="Balestrini R."/>
            <person name="Da Silva C."/>
            <person name="Montanini B."/>
            <person name="Hainaut M."/>
            <person name="Levati E."/>
            <person name="Barry K.W."/>
            <person name="Belfiori B."/>
            <person name="Cichocki N."/>
            <person name="Clum A."/>
            <person name="Dockter R.B."/>
            <person name="Fauchery L."/>
            <person name="Guy J."/>
            <person name="Iotti M."/>
            <person name="Le Tacon F."/>
            <person name="Lindquist E.A."/>
            <person name="Lipzen A."/>
            <person name="Malagnac F."/>
            <person name="Mello A."/>
            <person name="Molinier V."/>
            <person name="Miyauchi S."/>
            <person name="Poulain J."/>
            <person name="Riccioni C."/>
            <person name="Rubini A."/>
            <person name="Sitrit Y."/>
            <person name="Splivallo R."/>
            <person name="Traeger S."/>
            <person name="Wang M."/>
            <person name="Zifcakova L."/>
            <person name="Wipf D."/>
            <person name="Zambonelli A."/>
            <person name="Paolocci F."/>
            <person name="Nowrousian M."/>
            <person name="Ottonello S."/>
            <person name="Baldrian P."/>
            <person name="Spatafora J.W."/>
            <person name="Henrissat B."/>
            <person name="Nagy L.G."/>
            <person name="Aury J.M."/>
            <person name="Wincker P."/>
            <person name="Grigoriev I.V."/>
            <person name="Bonfante P."/>
            <person name="Martin F.M."/>
        </authorList>
    </citation>
    <scope>NUCLEOTIDE SEQUENCE [LARGE SCALE GENOMIC DNA]</scope>
    <source>
        <strain evidence="2 3">ATCC MYA-4762</strain>
    </source>
</reference>
<feature type="compositionally biased region" description="Basic and acidic residues" evidence="1">
    <location>
        <begin position="309"/>
        <end position="326"/>
    </location>
</feature>
<dbReference type="OrthoDB" id="4181307at2759"/>
<feature type="compositionally biased region" description="Basic and acidic residues" evidence="1">
    <location>
        <begin position="249"/>
        <end position="259"/>
    </location>
</feature>
<dbReference type="STRING" id="1051890.A0A3N4MQV4"/>
<keyword evidence="3" id="KW-1185">Reference proteome</keyword>
<dbReference type="PANTHER" id="PTHR42051">
    <property type="entry name" value="MEIOTICALLY UP-REGULATED PROTEIN PB1A10.08"/>
    <property type="match status" value="1"/>
</dbReference>
<feature type="region of interest" description="Disordered" evidence="1">
    <location>
        <begin position="1"/>
        <end position="20"/>
    </location>
</feature>
<evidence type="ECO:0000256" key="1">
    <source>
        <dbReference type="SAM" id="MobiDB-lite"/>
    </source>
</evidence>
<dbReference type="Proteomes" id="UP000267821">
    <property type="component" value="Unassembled WGS sequence"/>
</dbReference>
<evidence type="ECO:0000313" key="2">
    <source>
        <dbReference type="EMBL" id="RPB29865.1"/>
    </source>
</evidence>
<feature type="region of interest" description="Disordered" evidence="1">
    <location>
        <begin position="244"/>
        <end position="326"/>
    </location>
</feature>
<dbReference type="EMBL" id="ML121527">
    <property type="protein sequence ID" value="RPB29865.1"/>
    <property type="molecule type" value="Genomic_DNA"/>
</dbReference>
<organism evidence="2 3">
    <name type="scientific">Terfezia boudieri ATCC MYA-4762</name>
    <dbReference type="NCBI Taxonomy" id="1051890"/>
    <lineage>
        <taxon>Eukaryota</taxon>
        <taxon>Fungi</taxon>
        <taxon>Dikarya</taxon>
        <taxon>Ascomycota</taxon>
        <taxon>Pezizomycotina</taxon>
        <taxon>Pezizomycetes</taxon>
        <taxon>Pezizales</taxon>
        <taxon>Pezizaceae</taxon>
        <taxon>Terfezia</taxon>
    </lineage>
</organism>
<evidence type="ECO:0000313" key="3">
    <source>
        <dbReference type="Proteomes" id="UP000267821"/>
    </source>
</evidence>
<feature type="compositionally biased region" description="Polar residues" evidence="1">
    <location>
        <begin position="271"/>
        <end position="292"/>
    </location>
</feature>
<protein>
    <submittedName>
        <fullName evidence="2">Uncharacterized protein</fullName>
    </submittedName>
</protein>
<name>A0A3N4MQV4_9PEZI</name>
<dbReference type="PANTHER" id="PTHR42051:SF1">
    <property type="entry name" value="MEIOTICALLY UP-REGULATED PROTEIN PB1A10.08"/>
    <property type="match status" value="1"/>
</dbReference>